<proteinExistence type="predicted"/>
<name>A0ABT9HKF4_9SPHN</name>
<dbReference type="Proteomes" id="UP001240639">
    <property type="component" value="Unassembled WGS sequence"/>
</dbReference>
<keyword evidence="3" id="KW-1185">Reference proteome</keyword>
<comment type="caution">
    <text evidence="2">The sequence shown here is derived from an EMBL/GenBank/DDBJ whole genome shotgun (WGS) entry which is preliminary data.</text>
</comment>
<evidence type="ECO:0000313" key="3">
    <source>
        <dbReference type="Proteomes" id="UP001240639"/>
    </source>
</evidence>
<protein>
    <submittedName>
        <fullName evidence="2">TIGR01244 family sulfur transferase</fullName>
    </submittedName>
</protein>
<dbReference type="RefSeq" id="WP_305931120.1">
    <property type="nucleotide sequence ID" value="NZ_JAVAIM010000001.1"/>
</dbReference>
<dbReference type="GO" id="GO:0016740">
    <property type="term" value="F:transferase activity"/>
    <property type="evidence" value="ECO:0007669"/>
    <property type="project" value="UniProtKB-KW"/>
</dbReference>
<dbReference type="InterPro" id="IPR029021">
    <property type="entry name" value="Prot-tyrosine_phosphatase-like"/>
</dbReference>
<organism evidence="2 3">
    <name type="scientific">Qipengyuania profundimaris</name>
    <dbReference type="NCBI Taxonomy" id="3067652"/>
    <lineage>
        <taxon>Bacteria</taxon>
        <taxon>Pseudomonadati</taxon>
        <taxon>Pseudomonadota</taxon>
        <taxon>Alphaproteobacteria</taxon>
        <taxon>Sphingomonadales</taxon>
        <taxon>Erythrobacteraceae</taxon>
        <taxon>Qipengyuania</taxon>
    </lineage>
</organism>
<accession>A0ABT9HKF4</accession>
<sequence>MTDFRKIDDGFFASPQISVADVSQAAAMGIGTIVNNRPEGEADDQPAGSDIESATKAAGLNYVAIPIGHSGFSMPQVDAMSEVLAKADRPVLGFCRSGTRSTLLWSLAQAKQGRDPDEIAAAAEAGGYSIDPVRPTVDMLAGKSSD</sequence>
<dbReference type="NCBIfam" id="TIGR01244">
    <property type="entry name" value="TIGR01244 family sulfur transferase"/>
    <property type="match status" value="1"/>
</dbReference>
<evidence type="ECO:0000259" key="1">
    <source>
        <dbReference type="Pfam" id="PF04273"/>
    </source>
</evidence>
<dbReference type="SUPFAM" id="SSF52799">
    <property type="entry name" value="(Phosphotyrosine protein) phosphatases II"/>
    <property type="match status" value="1"/>
</dbReference>
<keyword evidence="2" id="KW-0808">Transferase</keyword>
<feature type="domain" description="Beta-lactamase hydrolase-like protein phosphatase-like" evidence="1">
    <location>
        <begin position="3"/>
        <end position="111"/>
    </location>
</feature>
<dbReference type="EMBL" id="JAVAIM010000001">
    <property type="protein sequence ID" value="MDP4573624.1"/>
    <property type="molecule type" value="Genomic_DNA"/>
</dbReference>
<dbReference type="Gene3D" id="3.90.190.10">
    <property type="entry name" value="Protein tyrosine phosphatase superfamily"/>
    <property type="match status" value="1"/>
</dbReference>
<reference evidence="2 3" key="1">
    <citation type="submission" date="2023-08" db="EMBL/GenBank/DDBJ databases">
        <title>genomic of G39.</title>
        <authorList>
            <person name="Wang Y."/>
        </authorList>
    </citation>
    <scope>NUCLEOTIDE SEQUENCE [LARGE SCALE GENOMIC DNA]</scope>
    <source>
        <strain evidence="2 3">G39</strain>
    </source>
</reference>
<gene>
    <name evidence="2" type="ORF">Q9K02_00545</name>
</gene>
<evidence type="ECO:0000313" key="2">
    <source>
        <dbReference type="EMBL" id="MDP4573624.1"/>
    </source>
</evidence>
<dbReference type="Pfam" id="PF04273">
    <property type="entry name" value="BLH_phosphatase"/>
    <property type="match status" value="1"/>
</dbReference>
<dbReference type="InterPro" id="IPR005939">
    <property type="entry name" value="BLH_phosphatase-like"/>
</dbReference>